<evidence type="ECO:0000313" key="21">
    <source>
        <dbReference type="EMBL" id="KQL53707.1"/>
    </source>
</evidence>
<feature type="binding site" evidence="18">
    <location>
        <begin position="125"/>
        <end position="126"/>
    </location>
    <ligand>
        <name>NAD(+)</name>
        <dbReference type="ChEBI" id="CHEBI:57540"/>
    </ligand>
</feature>
<dbReference type="GO" id="GO:0009073">
    <property type="term" value="P:aromatic amino acid family biosynthetic process"/>
    <property type="evidence" value="ECO:0007669"/>
    <property type="project" value="UniProtKB-KW"/>
</dbReference>
<evidence type="ECO:0000256" key="9">
    <source>
        <dbReference type="ARBA" id="ARBA00022490"/>
    </source>
</evidence>
<feature type="binding site" evidence="18">
    <location>
        <begin position="101"/>
        <end position="105"/>
    </location>
    <ligand>
        <name>NAD(+)</name>
        <dbReference type="ChEBI" id="CHEBI:57540"/>
    </ligand>
</feature>
<dbReference type="Proteomes" id="UP000051888">
    <property type="component" value="Unassembled WGS sequence"/>
</dbReference>
<dbReference type="HAMAP" id="MF_00110">
    <property type="entry name" value="DHQ_synthase"/>
    <property type="match status" value="1"/>
</dbReference>
<evidence type="ECO:0000256" key="14">
    <source>
        <dbReference type="ARBA" id="ARBA00023027"/>
    </source>
</evidence>
<keyword evidence="22" id="KW-1185">Reference proteome</keyword>
<feature type="binding site" evidence="18">
    <location>
        <position position="259"/>
    </location>
    <ligand>
        <name>Zn(2+)</name>
        <dbReference type="ChEBI" id="CHEBI:29105"/>
    </ligand>
</feature>
<dbReference type="FunFam" id="3.40.50.1970:FF:000007">
    <property type="entry name" value="Pentafunctional AROM polypeptide"/>
    <property type="match status" value="1"/>
</dbReference>
<evidence type="ECO:0000256" key="2">
    <source>
        <dbReference type="ARBA" id="ARBA00001911"/>
    </source>
</evidence>
<dbReference type="Pfam" id="PF24621">
    <property type="entry name" value="DHQS_C"/>
    <property type="match status" value="1"/>
</dbReference>
<evidence type="ECO:0000313" key="22">
    <source>
        <dbReference type="Proteomes" id="UP000051888"/>
    </source>
</evidence>
<dbReference type="InterPro" id="IPR056179">
    <property type="entry name" value="DHQS_C"/>
</dbReference>
<reference evidence="21 22" key="1">
    <citation type="submission" date="2015-09" db="EMBL/GenBank/DDBJ databases">
        <title>Genome sequencing project for genomic taxonomy and phylogenomics of Bacillus-like bacteria.</title>
        <authorList>
            <person name="Liu B."/>
            <person name="Wang J."/>
            <person name="Zhu Y."/>
            <person name="Liu G."/>
            <person name="Chen Q."/>
            <person name="Chen Z."/>
            <person name="Lan J."/>
            <person name="Che J."/>
            <person name="Ge C."/>
            <person name="Shi H."/>
            <person name="Pan Z."/>
            <person name="Liu X."/>
        </authorList>
    </citation>
    <scope>NUCLEOTIDE SEQUENCE [LARGE SCALE GENOMIC DNA]</scope>
    <source>
        <strain evidence="21 22">LMG 18435</strain>
    </source>
</reference>
<keyword evidence="16 18" id="KW-0456">Lyase</keyword>
<evidence type="ECO:0000256" key="17">
    <source>
        <dbReference type="ARBA" id="ARBA00023285"/>
    </source>
</evidence>
<accession>A0A0Q3WXL7</accession>
<evidence type="ECO:0000256" key="18">
    <source>
        <dbReference type="HAMAP-Rule" id="MF_00110"/>
    </source>
</evidence>
<sequence length="354" mass="39786">MDSINICTSSKNYSVYIGNEIVHLLTKEVEGYSKIFIVTDKHLESLHLQKLTQHLPEIETHIYIAPNGEHAKTFSVFEDCITYALQNGFDRKSIVLAFGGGAIGDLAGFVAATYMRGIPFIQIPTTILAHDSAIGGKVAINHPLGKNMIGAFYQPELVLYDIQFLATLPSKERRSGFAEVIKHALISDPTFLQDLMVKVNSLDSIPVHDLQMFLRKGMEVKANIVRLDEKEQNIRAYLNFGHTLGHALESTAGYGNLTHGEAVMIGIVYALQLSIEVLQLQFPIKEFTTWLESLGYKWRIPADMDFESIFEWMVRDKKSVSNTPTFVLLQEIGKPVMQKVDKSLLQKTYHLLQA</sequence>
<evidence type="ECO:0000256" key="1">
    <source>
        <dbReference type="ARBA" id="ARBA00001393"/>
    </source>
</evidence>
<evidence type="ECO:0000259" key="20">
    <source>
        <dbReference type="Pfam" id="PF24621"/>
    </source>
</evidence>
<evidence type="ECO:0000256" key="10">
    <source>
        <dbReference type="ARBA" id="ARBA00022605"/>
    </source>
</evidence>
<comment type="cofactor">
    <cofactor evidence="2 18">
        <name>NAD(+)</name>
        <dbReference type="ChEBI" id="CHEBI:57540"/>
    </cofactor>
</comment>
<feature type="domain" description="3-dehydroquinate synthase C-terminal" evidence="20">
    <location>
        <begin position="176"/>
        <end position="319"/>
    </location>
</feature>
<dbReference type="Gene3D" id="3.40.50.1970">
    <property type="match status" value="1"/>
</dbReference>
<dbReference type="CDD" id="cd08195">
    <property type="entry name" value="DHQS"/>
    <property type="match status" value="1"/>
</dbReference>
<comment type="similarity">
    <text evidence="6 18">Belongs to the sugar phosphate cyclases superfamily. Dehydroquinate synthase family.</text>
</comment>
<evidence type="ECO:0000256" key="5">
    <source>
        <dbReference type="ARBA" id="ARBA00004661"/>
    </source>
</evidence>
<evidence type="ECO:0000256" key="15">
    <source>
        <dbReference type="ARBA" id="ARBA00023141"/>
    </source>
</evidence>
<comment type="catalytic activity">
    <reaction evidence="1 18">
        <text>7-phospho-2-dehydro-3-deoxy-D-arabino-heptonate = 3-dehydroquinate + phosphate</text>
        <dbReference type="Rhea" id="RHEA:21968"/>
        <dbReference type="ChEBI" id="CHEBI:32364"/>
        <dbReference type="ChEBI" id="CHEBI:43474"/>
        <dbReference type="ChEBI" id="CHEBI:58394"/>
        <dbReference type="EC" id="4.2.3.4"/>
    </reaction>
</comment>
<dbReference type="InterPro" id="IPR030963">
    <property type="entry name" value="DHQ_synth_fam"/>
</dbReference>
<gene>
    <name evidence="18" type="primary">aroB</name>
    <name evidence="21" type="ORF">AN964_09470</name>
</gene>
<comment type="cofactor">
    <cofactor evidence="3">
        <name>Zn(2+)</name>
        <dbReference type="ChEBI" id="CHEBI:29105"/>
    </cofactor>
</comment>
<evidence type="ECO:0000256" key="4">
    <source>
        <dbReference type="ARBA" id="ARBA00004496"/>
    </source>
</evidence>
<keyword evidence="13 18" id="KW-0862">Zinc</keyword>
<comment type="pathway">
    <text evidence="5 18">Metabolic intermediate biosynthesis; chorismate biosynthesis; chorismate from D-erythrose 4-phosphate and phosphoenolpyruvate: step 2/7.</text>
</comment>
<dbReference type="InterPro" id="IPR016037">
    <property type="entry name" value="DHQ_synth_AroB"/>
</dbReference>
<feature type="binding site" evidence="18">
    <location>
        <position position="242"/>
    </location>
    <ligand>
        <name>Zn(2+)</name>
        <dbReference type="ChEBI" id="CHEBI:29105"/>
    </ligand>
</feature>
<dbReference type="STRING" id="157838.AN964_09470"/>
<dbReference type="EMBL" id="LJJC01000004">
    <property type="protein sequence ID" value="KQL53707.1"/>
    <property type="molecule type" value="Genomic_DNA"/>
</dbReference>
<dbReference type="SUPFAM" id="SSF56796">
    <property type="entry name" value="Dehydroquinate synthase-like"/>
    <property type="match status" value="1"/>
</dbReference>
<dbReference type="InterPro" id="IPR030960">
    <property type="entry name" value="DHQS/DOIS_N"/>
</dbReference>
<dbReference type="GO" id="GO:0000166">
    <property type="term" value="F:nucleotide binding"/>
    <property type="evidence" value="ECO:0007669"/>
    <property type="project" value="UniProtKB-KW"/>
</dbReference>
<comment type="caution">
    <text evidence="21">The sequence shown here is derived from an EMBL/GenBank/DDBJ whole genome shotgun (WGS) entry which is preliminary data.</text>
</comment>
<dbReference type="OrthoDB" id="9806583at2"/>
<evidence type="ECO:0000256" key="13">
    <source>
        <dbReference type="ARBA" id="ARBA00022833"/>
    </source>
</evidence>
<evidence type="ECO:0000256" key="6">
    <source>
        <dbReference type="ARBA" id="ARBA00005412"/>
    </source>
</evidence>
<keyword evidence="17 18" id="KW-0170">Cobalt</keyword>
<dbReference type="Gene3D" id="1.20.1090.10">
    <property type="entry name" value="Dehydroquinate synthase-like - alpha domain"/>
    <property type="match status" value="1"/>
</dbReference>
<keyword evidence="14 18" id="KW-0520">NAD</keyword>
<dbReference type="GO" id="GO:0005737">
    <property type="term" value="C:cytoplasm"/>
    <property type="evidence" value="ECO:0007669"/>
    <property type="project" value="UniProtKB-SubCell"/>
</dbReference>
<feature type="binding site" evidence="18">
    <location>
        <position position="137"/>
    </location>
    <ligand>
        <name>NAD(+)</name>
        <dbReference type="ChEBI" id="CHEBI:57540"/>
    </ligand>
</feature>
<evidence type="ECO:0000256" key="16">
    <source>
        <dbReference type="ARBA" id="ARBA00023239"/>
    </source>
</evidence>
<dbReference type="RefSeq" id="WP_055739441.1">
    <property type="nucleotide sequence ID" value="NZ_JAAIWL010000013.1"/>
</dbReference>
<dbReference type="Pfam" id="PF01761">
    <property type="entry name" value="DHQ_synthase"/>
    <property type="match status" value="1"/>
</dbReference>
<keyword evidence="9 18" id="KW-0963">Cytoplasm</keyword>
<evidence type="ECO:0000256" key="7">
    <source>
        <dbReference type="ARBA" id="ARBA00013031"/>
    </source>
</evidence>
<dbReference type="UniPathway" id="UPA00053">
    <property type="reaction ID" value="UER00085"/>
</dbReference>
<comment type="caution">
    <text evidence="18">Lacks conserved residue(s) required for the propagation of feature annotation.</text>
</comment>
<keyword evidence="10 18" id="KW-0028">Amino-acid biosynthesis</keyword>
<dbReference type="PANTHER" id="PTHR43622">
    <property type="entry name" value="3-DEHYDROQUINATE SYNTHASE"/>
    <property type="match status" value="1"/>
</dbReference>
<evidence type="ECO:0000259" key="19">
    <source>
        <dbReference type="Pfam" id="PF01761"/>
    </source>
</evidence>
<dbReference type="InterPro" id="IPR050071">
    <property type="entry name" value="Dehydroquinate_synthase"/>
</dbReference>
<keyword evidence="11 18" id="KW-0479">Metal-binding</keyword>
<proteinExistence type="inferred from homology"/>
<dbReference type="NCBIfam" id="TIGR01357">
    <property type="entry name" value="aroB"/>
    <property type="match status" value="1"/>
</dbReference>
<comment type="subcellular location">
    <subcellularLocation>
        <location evidence="4 18">Cytoplasm</location>
    </subcellularLocation>
</comment>
<comment type="function">
    <text evidence="18">Catalyzes the conversion of 3-deoxy-D-arabino-heptulosonate 7-phosphate (DAHP) to dehydroquinate (DHQ).</text>
</comment>
<feature type="binding site" evidence="18">
    <location>
        <position position="146"/>
    </location>
    <ligand>
        <name>NAD(+)</name>
        <dbReference type="ChEBI" id="CHEBI:57540"/>
    </ligand>
</feature>
<name>A0A0Q3WXL7_9BACI</name>
<evidence type="ECO:0000256" key="3">
    <source>
        <dbReference type="ARBA" id="ARBA00001947"/>
    </source>
</evidence>
<dbReference type="EC" id="4.2.3.4" evidence="7 18"/>
<dbReference type="PANTHER" id="PTHR43622:SF7">
    <property type="entry name" value="3-DEHYDROQUINATE SYNTHASE, CHLOROPLASTIC"/>
    <property type="match status" value="1"/>
</dbReference>
<protein>
    <recommendedName>
        <fullName evidence="8 18">3-dehydroquinate synthase</fullName>
        <shortName evidence="18">DHQS</shortName>
        <ecNumber evidence="7 18">4.2.3.4</ecNumber>
    </recommendedName>
</protein>
<dbReference type="GO" id="GO:0009423">
    <property type="term" value="P:chorismate biosynthetic process"/>
    <property type="evidence" value="ECO:0007669"/>
    <property type="project" value="UniProtKB-UniRule"/>
</dbReference>
<dbReference type="GO" id="GO:0046872">
    <property type="term" value="F:metal ion binding"/>
    <property type="evidence" value="ECO:0007669"/>
    <property type="project" value="UniProtKB-KW"/>
</dbReference>
<evidence type="ECO:0000256" key="8">
    <source>
        <dbReference type="ARBA" id="ARBA00017684"/>
    </source>
</evidence>
<dbReference type="AlphaFoldDB" id="A0A0Q3WXL7"/>
<feature type="binding site" evidence="18">
    <location>
        <position position="179"/>
    </location>
    <ligand>
        <name>Zn(2+)</name>
        <dbReference type="ChEBI" id="CHEBI:29105"/>
    </ligand>
</feature>
<keyword evidence="12 18" id="KW-0547">Nucleotide-binding</keyword>
<dbReference type="PIRSF" id="PIRSF001455">
    <property type="entry name" value="DHQ_synth"/>
    <property type="match status" value="1"/>
</dbReference>
<organism evidence="21 22">
    <name type="scientific">Heyndrickxia shackletonii</name>
    <dbReference type="NCBI Taxonomy" id="157838"/>
    <lineage>
        <taxon>Bacteria</taxon>
        <taxon>Bacillati</taxon>
        <taxon>Bacillota</taxon>
        <taxon>Bacilli</taxon>
        <taxon>Bacillales</taxon>
        <taxon>Bacillaceae</taxon>
        <taxon>Heyndrickxia</taxon>
    </lineage>
</organism>
<dbReference type="GO" id="GO:0008652">
    <property type="term" value="P:amino acid biosynthetic process"/>
    <property type="evidence" value="ECO:0007669"/>
    <property type="project" value="UniProtKB-KW"/>
</dbReference>
<dbReference type="GO" id="GO:0003856">
    <property type="term" value="F:3-dehydroquinate synthase activity"/>
    <property type="evidence" value="ECO:0007669"/>
    <property type="project" value="UniProtKB-UniRule"/>
</dbReference>
<feature type="domain" description="3-dehydroquinate synthase N-terminal" evidence="19">
    <location>
        <begin position="64"/>
        <end position="173"/>
    </location>
</feature>
<evidence type="ECO:0000256" key="12">
    <source>
        <dbReference type="ARBA" id="ARBA00022741"/>
    </source>
</evidence>
<evidence type="ECO:0000256" key="11">
    <source>
        <dbReference type="ARBA" id="ARBA00022723"/>
    </source>
</evidence>
<keyword evidence="15 18" id="KW-0057">Aromatic amino acid biosynthesis</keyword>
<feature type="binding site" evidence="18">
    <location>
        <begin position="164"/>
        <end position="167"/>
    </location>
    <ligand>
        <name>NAD(+)</name>
        <dbReference type="ChEBI" id="CHEBI:57540"/>
    </ligand>
</feature>
<comment type="cofactor">
    <cofactor evidence="18">
        <name>Co(2+)</name>
        <dbReference type="ChEBI" id="CHEBI:48828"/>
    </cofactor>
    <cofactor evidence="18">
        <name>Zn(2+)</name>
        <dbReference type="ChEBI" id="CHEBI:29105"/>
    </cofactor>
    <text evidence="18">Binds 1 divalent metal cation per subunit. Can use either Co(2+) or Zn(2+).</text>
</comment>
<dbReference type="PATRIC" id="fig|157838.3.peg.2079"/>